<proteinExistence type="predicted"/>
<evidence type="ECO:0000313" key="1">
    <source>
        <dbReference type="EMBL" id="QBK93040.1"/>
    </source>
</evidence>
<sequence>MLPCNKLEVLKLYYKESLQMTFSQNSVTLFTQEEFDKQYGTCKCMMTLFFSDTTMTKLWGAIASQTPGPIFTAVKIKDKPSYISICEDGVLRQYNGEMKFDTIVNCALSLNHF</sequence>
<accession>A0A481ZD28</accession>
<dbReference type="EMBL" id="MK500589">
    <property type="protein sequence ID" value="QBK93040.1"/>
    <property type="molecule type" value="Genomic_DNA"/>
</dbReference>
<gene>
    <name evidence="1" type="ORF">LCPAC403_01740</name>
</gene>
<name>A0A481ZD28_9VIRU</name>
<reference evidence="1" key="1">
    <citation type="journal article" date="2019" name="MBio">
        <title>Virus Genomes from Deep Sea Sediments Expand the Ocean Megavirome and Support Independent Origins of Viral Gigantism.</title>
        <authorList>
            <person name="Backstrom D."/>
            <person name="Yutin N."/>
            <person name="Jorgensen S.L."/>
            <person name="Dharamshi J."/>
            <person name="Homa F."/>
            <person name="Zaremba-Niedwiedzka K."/>
            <person name="Spang A."/>
            <person name="Wolf Y.I."/>
            <person name="Koonin E.V."/>
            <person name="Ettema T.J."/>
        </authorList>
    </citation>
    <scope>NUCLEOTIDE SEQUENCE</scope>
</reference>
<protein>
    <submittedName>
        <fullName evidence="1">Uncharacterized protein</fullName>
    </submittedName>
</protein>
<organism evidence="1">
    <name type="scientific">Pithovirus LCPAC403</name>
    <dbReference type="NCBI Taxonomy" id="2506596"/>
    <lineage>
        <taxon>Viruses</taxon>
        <taxon>Pithoviruses</taxon>
    </lineage>
</organism>